<evidence type="ECO:0000256" key="1">
    <source>
        <dbReference type="SAM" id="Phobius"/>
    </source>
</evidence>
<keyword evidence="3" id="KW-1185">Reference proteome</keyword>
<dbReference type="Proteomes" id="UP000184032">
    <property type="component" value="Unassembled WGS sequence"/>
</dbReference>
<evidence type="ECO:0000313" key="3">
    <source>
        <dbReference type="Proteomes" id="UP000184032"/>
    </source>
</evidence>
<feature type="transmembrane region" description="Helical" evidence="1">
    <location>
        <begin position="77"/>
        <end position="101"/>
    </location>
</feature>
<dbReference type="AlphaFoldDB" id="A0A1M5QBS7"/>
<proteinExistence type="predicted"/>
<evidence type="ECO:0000313" key="2">
    <source>
        <dbReference type="EMBL" id="SHH11614.1"/>
    </source>
</evidence>
<dbReference type="RefSeq" id="WP_073183601.1">
    <property type="nucleotide sequence ID" value="NZ_FQXI01000002.1"/>
</dbReference>
<name>A0A1M5QBS7_9FIRM</name>
<gene>
    <name evidence="2" type="ORF">SAMN02745245_00596</name>
</gene>
<feature type="transmembrane region" description="Helical" evidence="1">
    <location>
        <begin position="113"/>
        <end position="133"/>
    </location>
</feature>
<feature type="transmembrane region" description="Helical" evidence="1">
    <location>
        <begin position="165"/>
        <end position="184"/>
    </location>
</feature>
<dbReference type="STRING" id="1120995.SAMN02745245_00596"/>
<keyword evidence="1" id="KW-1133">Transmembrane helix</keyword>
<accession>A0A1M5QBS7</accession>
<keyword evidence="1" id="KW-0812">Transmembrane</keyword>
<feature type="transmembrane region" description="Helical" evidence="1">
    <location>
        <begin position="218"/>
        <end position="235"/>
    </location>
</feature>
<organism evidence="2 3">
    <name type="scientific">Anaerosphaera aminiphila DSM 21120</name>
    <dbReference type="NCBI Taxonomy" id="1120995"/>
    <lineage>
        <taxon>Bacteria</taxon>
        <taxon>Bacillati</taxon>
        <taxon>Bacillota</taxon>
        <taxon>Tissierellia</taxon>
        <taxon>Tissierellales</taxon>
        <taxon>Peptoniphilaceae</taxon>
        <taxon>Anaerosphaera</taxon>
    </lineage>
</organism>
<keyword evidence="1" id="KW-0472">Membrane</keyword>
<feature type="transmembrane region" description="Helical" evidence="1">
    <location>
        <begin position="241"/>
        <end position="267"/>
    </location>
</feature>
<protein>
    <submittedName>
        <fullName evidence="2">Uncharacterized protein</fullName>
    </submittedName>
</protein>
<reference evidence="3" key="1">
    <citation type="submission" date="2016-11" db="EMBL/GenBank/DDBJ databases">
        <authorList>
            <person name="Varghese N."/>
            <person name="Submissions S."/>
        </authorList>
    </citation>
    <scope>NUCLEOTIDE SEQUENCE [LARGE SCALE GENOMIC DNA]</scope>
    <source>
        <strain evidence="3">DSM 21120</strain>
    </source>
</reference>
<dbReference type="EMBL" id="FQXI01000002">
    <property type="protein sequence ID" value="SHH11614.1"/>
    <property type="molecule type" value="Genomic_DNA"/>
</dbReference>
<dbReference type="OrthoDB" id="1697093at2"/>
<sequence>MKSRELLDRYLRELTKYMAYDNAKSAERDIREIVEEELPENYTEEDLKKILLKLGSPYSLAAQYESKSNILISGKNYTIYIDVLKVLSIQMILALVIYFIFNIKLLSILNVLNVLKTEMITIFFSATISLWIAEKVKSTKIMSNLVKSFRIEDLYIKKPKLNKPLAFPLLCNSLFLFIVIANEVVISNDASIKILQAILFLLILRDSNKLAEDGYGRYVTFLAIFCDVISLLLIYPLLVKYFYSISFFKISLCIVAVAIIFDLILAVSQVLKINKTQ</sequence>